<evidence type="ECO:0000313" key="1">
    <source>
        <dbReference type="EMBL" id="AXK50964.1"/>
    </source>
</evidence>
<protein>
    <submittedName>
        <fullName evidence="1">Uncharacterized protein</fullName>
    </submittedName>
</protein>
<dbReference type="OrthoDB" id="390632at2"/>
<proteinExistence type="predicted"/>
<reference evidence="1 2" key="1">
    <citation type="submission" date="2018-07" db="EMBL/GenBank/DDBJ databases">
        <title>Complete genome sequence of Spiroplasma alleghenense PLHS-1 (ATCC 51752).</title>
        <authorList>
            <person name="Chou L."/>
            <person name="Lee T.-Y."/>
            <person name="Tsai Y.-M."/>
            <person name="Kuo C.-H."/>
        </authorList>
    </citation>
    <scope>NUCLEOTIDE SEQUENCE [LARGE SCALE GENOMIC DNA]</scope>
    <source>
        <strain evidence="1 2">PLHS-1</strain>
    </source>
</reference>
<gene>
    <name evidence="1" type="ORF">SALLE_v1c02900</name>
</gene>
<dbReference type="AlphaFoldDB" id="A0A345Z2Y5"/>
<evidence type="ECO:0000313" key="2">
    <source>
        <dbReference type="Proteomes" id="UP000254792"/>
    </source>
</evidence>
<name>A0A345Z2Y5_9MOLU</name>
<dbReference type="Proteomes" id="UP000254792">
    <property type="component" value="Chromosome"/>
</dbReference>
<organism evidence="1 2">
    <name type="scientific">Spiroplasma alleghenense</name>
    <dbReference type="NCBI Taxonomy" id="216931"/>
    <lineage>
        <taxon>Bacteria</taxon>
        <taxon>Bacillati</taxon>
        <taxon>Mycoplasmatota</taxon>
        <taxon>Mollicutes</taxon>
        <taxon>Entomoplasmatales</taxon>
        <taxon>Spiroplasmataceae</taxon>
        <taxon>Spiroplasma</taxon>
    </lineage>
</organism>
<dbReference type="KEGG" id="salx:SALLE_v1c02900"/>
<accession>A0A345Z2Y5</accession>
<keyword evidence="2" id="KW-1185">Reference proteome</keyword>
<sequence>MDAEIGRQDILQSIFIKTVIKEMSKTIDTNTENFYSFRAEIDKNDYDTKIERGQTLISNKSYNFKYKNIKIMDAESNQEYEVSDLEFEFKQTNKVSEDKVKNKQLENLTNYWLGRINSKDKKNTDAVFASNGAFDSVAAILESGDIDSAKVEIKKRIDKLSNPLKLGYSHSPIYEAYRFTSEIKEIKLLPNKTENFIFTEITGEVALVSTKMLICNFPRTKDFISKNGIA</sequence>
<dbReference type="EMBL" id="CP031376">
    <property type="protein sequence ID" value="AXK50964.1"/>
    <property type="molecule type" value="Genomic_DNA"/>
</dbReference>
<dbReference type="RefSeq" id="WP_115557882.1">
    <property type="nucleotide sequence ID" value="NZ_CP031376.1"/>
</dbReference>